<feature type="domain" description="Solute-binding protein family 5" evidence="2">
    <location>
        <begin position="175"/>
        <end position="401"/>
    </location>
</feature>
<dbReference type="AlphaFoldDB" id="A0A3M8C4Y3"/>
<dbReference type="Pfam" id="PF12793">
    <property type="entry name" value="SgrR_N"/>
    <property type="match status" value="1"/>
</dbReference>
<dbReference type="InterPro" id="IPR025370">
    <property type="entry name" value="SgrR_HTH_N"/>
</dbReference>
<dbReference type="InterPro" id="IPR039424">
    <property type="entry name" value="SBP_5"/>
</dbReference>
<evidence type="ECO:0000313" key="5">
    <source>
        <dbReference type="Proteomes" id="UP000281915"/>
    </source>
</evidence>
<proteinExistence type="predicted"/>
<dbReference type="CDD" id="cd08507">
    <property type="entry name" value="PBP2_SgrR_like"/>
    <property type="match status" value="1"/>
</dbReference>
<accession>A0A3M8C4Y3</accession>
<evidence type="ECO:0000256" key="1">
    <source>
        <dbReference type="ARBA" id="ARBA00023125"/>
    </source>
</evidence>
<gene>
    <name evidence="4" type="ORF">EDM58_22960</name>
</gene>
<name>A0A3M8C4Y3_9BACL</name>
<dbReference type="GO" id="GO:1904680">
    <property type="term" value="F:peptide transmembrane transporter activity"/>
    <property type="evidence" value="ECO:0007669"/>
    <property type="project" value="TreeGrafter"/>
</dbReference>
<evidence type="ECO:0000259" key="3">
    <source>
        <dbReference type="Pfam" id="PF12793"/>
    </source>
</evidence>
<reference evidence="4 5" key="1">
    <citation type="submission" date="2018-10" db="EMBL/GenBank/DDBJ databases">
        <title>Phylogenomics of Brevibacillus.</title>
        <authorList>
            <person name="Dunlap C."/>
        </authorList>
    </citation>
    <scope>NUCLEOTIDE SEQUENCE [LARGE SCALE GENOMIC DNA]</scope>
    <source>
        <strain evidence="4 5">JCM 15085</strain>
    </source>
</reference>
<evidence type="ECO:0000313" key="4">
    <source>
        <dbReference type="EMBL" id="RNB70739.1"/>
    </source>
</evidence>
<organism evidence="4 5">
    <name type="scientific">Brevibacillus panacihumi</name>
    <dbReference type="NCBI Taxonomy" id="497735"/>
    <lineage>
        <taxon>Bacteria</taxon>
        <taxon>Bacillati</taxon>
        <taxon>Bacillota</taxon>
        <taxon>Bacilli</taxon>
        <taxon>Bacillales</taxon>
        <taxon>Paenibacillaceae</taxon>
        <taxon>Brevibacillus</taxon>
    </lineage>
</organism>
<feature type="domain" description="Transcriptional regulator SgrR N-terminal HTH" evidence="3">
    <location>
        <begin position="4"/>
        <end position="104"/>
    </location>
</feature>
<dbReference type="SUPFAM" id="SSF53850">
    <property type="entry name" value="Periplasmic binding protein-like II"/>
    <property type="match status" value="1"/>
</dbReference>
<protein>
    <submittedName>
        <fullName evidence="4">SgrR family transcriptional regulator</fullName>
    </submittedName>
</protein>
<evidence type="ECO:0000259" key="2">
    <source>
        <dbReference type="Pfam" id="PF00496"/>
    </source>
</evidence>
<dbReference type="RefSeq" id="WP_122915403.1">
    <property type="nucleotide sequence ID" value="NZ_RHHT01000068.1"/>
</dbReference>
<comment type="caution">
    <text evidence="4">The sequence shown here is derived from an EMBL/GenBank/DDBJ whole genome shotgun (WGS) entry which is preliminary data.</text>
</comment>
<dbReference type="Gene3D" id="3.40.190.10">
    <property type="entry name" value="Periplasmic binding protein-like II"/>
    <property type="match status" value="1"/>
</dbReference>
<sequence length="586" mass="67043">MLVLEQYIRLCNGCQGLVIGQPHVITLAEVAQILFCTPRNATLTLNKMQKYGWLSWQPGRGRGNRSILLCVIRPDDLVLSTAKEWVQKGEIRPAEAVIAEYKATMPGLWEDYARWMSSHFGVHRAEETGTVDILRLSVDRPFANLDPIQVLLRSQTHLVKHLFDPLVRYDEVTKTVKPHLVYDWERDESGSRWTFTLRKGVLFHHGRKLVADDVCYSIQRLMRGPTPHRWLVSSVEAVEAIGDFVVQFRLKEPNELFLQLLSKEYLSVVPRDYVEQMGASFAQMPVGTGAFRLLRNDDSMLVLEAFEPYFAGRPFLDRVEIWCVPQLEGAGMEDGTPWLKSANDERNQGREGGSAWQEIARLERCFQYVSFNAAKEGPLRSEAFRRYLAGLIDPVQMRADLGGTRDGMEGWLDMPFPSTVEEHAGVTLSLYTYPDEDHVEDAEWIRERCAQAGIRIEIVYATPEDLARPEVIQKADLVVDSANVDEREEVSLLEFLQADALSMKHHLPLAAKARLAKEVAAMQQAKTDRQRKRITAKMMRELLEDSVFVPLYQNRINMLAHPRLAHVQLDAHGWIDFSRLIFRMET</sequence>
<dbReference type="PANTHER" id="PTHR30290:SF72">
    <property type="entry name" value="HTH-TYPE TRANSCRIPTIONAL REGULATOR SGRR"/>
    <property type="match status" value="1"/>
</dbReference>
<keyword evidence="1" id="KW-0238">DNA-binding</keyword>
<dbReference type="Gene3D" id="3.10.105.10">
    <property type="entry name" value="Dipeptide-binding Protein, Domain 3"/>
    <property type="match status" value="1"/>
</dbReference>
<dbReference type="GO" id="GO:0015833">
    <property type="term" value="P:peptide transport"/>
    <property type="evidence" value="ECO:0007669"/>
    <property type="project" value="TreeGrafter"/>
</dbReference>
<dbReference type="Proteomes" id="UP000281915">
    <property type="component" value="Unassembled WGS sequence"/>
</dbReference>
<dbReference type="PANTHER" id="PTHR30290">
    <property type="entry name" value="PERIPLASMIC BINDING COMPONENT OF ABC TRANSPORTER"/>
    <property type="match status" value="1"/>
</dbReference>
<dbReference type="InterPro" id="IPR000914">
    <property type="entry name" value="SBP_5_dom"/>
</dbReference>
<dbReference type="EMBL" id="RHHT01000068">
    <property type="protein sequence ID" value="RNB70739.1"/>
    <property type="molecule type" value="Genomic_DNA"/>
</dbReference>
<dbReference type="GO" id="GO:0003677">
    <property type="term" value="F:DNA binding"/>
    <property type="evidence" value="ECO:0007669"/>
    <property type="project" value="UniProtKB-KW"/>
</dbReference>
<dbReference type="Pfam" id="PF00496">
    <property type="entry name" value="SBP_bac_5"/>
    <property type="match status" value="1"/>
</dbReference>